<keyword evidence="5" id="KW-1185">Reference proteome</keyword>
<protein>
    <submittedName>
        <fullName evidence="4">Regulatory domain protein</fullName>
    </submittedName>
</protein>
<dbReference type="InterPro" id="IPR001932">
    <property type="entry name" value="PPM-type_phosphatase-like_dom"/>
</dbReference>
<keyword evidence="2" id="KW-0812">Transmembrane</keyword>
<keyword evidence="2" id="KW-0472">Membrane</keyword>
<dbReference type="PANTHER" id="PTHR43156:SF2">
    <property type="entry name" value="STAGE II SPORULATION PROTEIN E"/>
    <property type="match status" value="1"/>
</dbReference>
<dbReference type="InterPro" id="IPR036457">
    <property type="entry name" value="PPM-type-like_dom_sf"/>
</dbReference>
<dbReference type="GO" id="GO:0016791">
    <property type="term" value="F:phosphatase activity"/>
    <property type="evidence" value="ECO:0007669"/>
    <property type="project" value="TreeGrafter"/>
</dbReference>
<proteinExistence type="predicted"/>
<dbReference type="SMART" id="SM00331">
    <property type="entry name" value="PP2C_SIG"/>
    <property type="match status" value="1"/>
</dbReference>
<accession>A1RDS3</accession>
<keyword evidence="4" id="KW-0614">Plasmid</keyword>
<dbReference type="Proteomes" id="UP000000637">
    <property type="component" value="Plasmid pTC2"/>
</dbReference>
<feature type="domain" description="PPM-type phosphatase" evidence="3">
    <location>
        <begin position="219"/>
        <end position="426"/>
    </location>
</feature>
<dbReference type="Pfam" id="PF07228">
    <property type="entry name" value="SpoIIE"/>
    <property type="match status" value="1"/>
</dbReference>
<name>A1RDS3_PAEAT</name>
<dbReference type="SUPFAM" id="SSF81606">
    <property type="entry name" value="PP2C-like"/>
    <property type="match status" value="1"/>
</dbReference>
<dbReference type="HOGENOM" id="CLU_619237_0_0_11"/>
<dbReference type="PANTHER" id="PTHR43156">
    <property type="entry name" value="STAGE II SPORULATION PROTEIN E-RELATED"/>
    <property type="match status" value="1"/>
</dbReference>
<feature type="transmembrane region" description="Helical" evidence="2">
    <location>
        <begin position="162"/>
        <end position="180"/>
    </location>
</feature>
<evidence type="ECO:0000256" key="1">
    <source>
        <dbReference type="ARBA" id="ARBA00022801"/>
    </source>
</evidence>
<evidence type="ECO:0000259" key="3">
    <source>
        <dbReference type="SMART" id="SM00331"/>
    </source>
</evidence>
<keyword evidence="1" id="KW-0378">Hydrolase</keyword>
<evidence type="ECO:0000313" key="4">
    <source>
        <dbReference type="EMBL" id="ABM10602.1"/>
    </source>
</evidence>
<gene>
    <name evidence="4" type="ordered locus">AAur_pTC20237</name>
</gene>
<evidence type="ECO:0000313" key="5">
    <source>
        <dbReference type="Proteomes" id="UP000000637"/>
    </source>
</evidence>
<feature type="transmembrane region" description="Helical" evidence="2">
    <location>
        <begin position="33"/>
        <end position="53"/>
    </location>
</feature>
<reference evidence="4 5" key="1">
    <citation type="journal article" date="2006" name="PLoS Genet.">
        <title>Secrets of soil survival revealed by the genome sequence of Arthrobacter aurescens TC1.</title>
        <authorList>
            <person name="Mongodin E.F."/>
            <person name="Shapir N."/>
            <person name="Daugherty S.C."/>
            <person name="DeBoy R.T."/>
            <person name="Emerson J.B."/>
            <person name="Shvartzbeyn A."/>
            <person name="Radune D."/>
            <person name="Vamathevan J."/>
            <person name="Riggs F."/>
            <person name="Grinberg V."/>
            <person name="Khouri H."/>
            <person name="Wackett L.P."/>
            <person name="Nelson K.E."/>
            <person name="Sadowsky M.J."/>
        </authorList>
    </citation>
    <scope>NUCLEOTIDE SEQUENCE [LARGE SCALE GENOMIC DNA]</scope>
    <source>
        <strain evidence="4 5">TC1</strain>
    </source>
</reference>
<feature type="transmembrane region" description="Helical" evidence="2">
    <location>
        <begin position="130"/>
        <end position="150"/>
    </location>
</feature>
<sequence length="447" mass="47220">MPGRLLRRVNAMMPSPVDKLAGMDQLSPVAKQIPIFVLFVLAGVMSASINTLTVSSWPALMAGAILVTAATVLAAFFTRPASTRYALILPALDFLAAGALRHGTGESQSIYASLVLLPVLWFASMNGRGYVGYAVSGTAVAILVPFALGSTISNNPNELLRGLYSTLIFALAAAVVNELARRARQRLTTARAQAATATEELSRAAQIQRFLLPRGAAPLPGYETAGACLPSKAIGGDFFDWYLIDGGLAFTLGDVMGKGAGAGMIAATTRAVIRSAKNNHDPVTALHLTADCFATDLDQASSFATLFHARLRAEDGRVLFADGGHGLTLLVRANKTWERLSSKDLPVGLMPDTQWETHEIILNPGDMIVSFSDGILDLYDGTLNAMKDVAHLALAANSAQELVDTVSAKAAETTNADDVTVLALRRNPVAAQGFQAFANLDPVQART</sequence>
<keyword evidence="2" id="KW-1133">Transmembrane helix</keyword>
<dbReference type="InterPro" id="IPR052016">
    <property type="entry name" value="Bact_Sigma-Reg"/>
</dbReference>
<evidence type="ECO:0000256" key="2">
    <source>
        <dbReference type="SAM" id="Phobius"/>
    </source>
</evidence>
<dbReference type="KEGG" id="aau:AAur_pTC20237"/>
<organism evidence="4 5">
    <name type="scientific">Paenarthrobacter aurescens (strain TC1)</name>
    <dbReference type="NCBI Taxonomy" id="290340"/>
    <lineage>
        <taxon>Bacteria</taxon>
        <taxon>Bacillati</taxon>
        <taxon>Actinomycetota</taxon>
        <taxon>Actinomycetes</taxon>
        <taxon>Micrococcales</taxon>
        <taxon>Micrococcaceae</taxon>
        <taxon>Paenarthrobacter</taxon>
    </lineage>
</organism>
<dbReference type="Gene3D" id="3.60.40.10">
    <property type="entry name" value="PPM-type phosphatase domain"/>
    <property type="match status" value="1"/>
</dbReference>
<feature type="transmembrane region" description="Helical" evidence="2">
    <location>
        <begin position="59"/>
        <end position="78"/>
    </location>
</feature>
<dbReference type="eggNOG" id="COG2208">
    <property type="taxonomic scope" value="Bacteria"/>
</dbReference>
<dbReference type="AlphaFoldDB" id="A1RDS3"/>
<dbReference type="EMBL" id="CP000476">
    <property type="protein sequence ID" value="ABM10602.1"/>
    <property type="molecule type" value="Genomic_DNA"/>
</dbReference>
<geneLocation type="plasmid" evidence="4 5">
    <name>pTC2</name>
</geneLocation>